<keyword evidence="4" id="KW-1185">Reference proteome</keyword>
<dbReference type="CDD" id="cd00024">
    <property type="entry name" value="CD_CSD"/>
    <property type="match status" value="1"/>
</dbReference>
<proteinExistence type="predicted"/>
<dbReference type="SUPFAM" id="SSF54160">
    <property type="entry name" value="Chromo domain-like"/>
    <property type="match status" value="1"/>
</dbReference>
<dbReference type="InterPro" id="IPR000953">
    <property type="entry name" value="Chromo/chromo_shadow_dom"/>
</dbReference>
<dbReference type="PROSITE" id="PS50013">
    <property type="entry name" value="CHROMO_2"/>
    <property type="match status" value="1"/>
</dbReference>
<organism evidence="3 4">
    <name type="scientific">Monilinia vaccinii-corymbosi</name>
    <dbReference type="NCBI Taxonomy" id="61207"/>
    <lineage>
        <taxon>Eukaryota</taxon>
        <taxon>Fungi</taxon>
        <taxon>Dikarya</taxon>
        <taxon>Ascomycota</taxon>
        <taxon>Pezizomycotina</taxon>
        <taxon>Leotiomycetes</taxon>
        <taxon>Helotiales</taxon>
        <taxon>Sclerotiniaceae</taxon>
        <taxon>Monilinia</taxon>
    </lineage>
</organism>
<dbReference type="EMBL" id="CP063405">
    <property type="protein sequence ID" value="QSZ29103.1"/>
    <property type="molecule type" value="Genomic_DNA"/>
</dbReference>
<feature type="domain" description="Chromo" evidence="2">
    <location>
        <begin position="26"/>
        <end position="84"/>
    </location>
</feature>
<dbReference type="Gene3D" id="2.40.50.40">
    <property type="match status" value="1"/>
</dbReference>
<dbReference type="Proteomes" id="UP000672032">
    <property type="component" value="Chromosome 1"/>
</dbReference>
<dbReference type="AlphaFoldDB" id="A0A8A3NUG8"/>
<evidence type="ECO:0000313" key="3">
    <source>
        <dbReference type="EMBL" id="QSZ29103.1"/>
    </source>
</evidence>
<evidence type="ECO:0000313" key="4">
    <source>
        <dbReference type="Proteomes" id="UP000672032"/>
    </source>
</evidence>
<dbReference type="OrthoDB" id="3506412at2759"/>
<dbReference type="GO" id="GO:0006338">
    <property type="term" value="P:chromatin remodeling"/>
    <property type="evidence" value="ECO:0007669"/>
    <property type="project" value="UniProtKB-ARBA"/>
</dbReference>
<sequence length="122" mass="14492">MKEYSTQRSLQKLDFPVQGPFKIISHEMEKVLAVKLTRKTLKYRIVWLNADKDLTWYPASDLKTAPHKLRDFHLANPTRLGPPALLPEWLRLYEQGENNYNYMDNDRPMLNPDRTKFFLANQ</sequence>
<name>A0A8A3NUG8_9HELO</name>
<gene>
    <name evidence="3" type="ORF">DSL72_003613</name>
</gene>
<protein>
    <recommendedName>
        <fullName evidence="2">Chromo domain-containing protein</fullName>
    </recommendedName>
</protein>
<accession>A0A8A3NUG8</accession>
<comment type="subunit">
    <text evidence="1">Component of the NuA4 histone acetyltransferase complex.</text>
</comment>
<evidence type="ECO:0000256" key="1">
    <source>
        <dbReference type="ARBA" id="ARBA00011353"/>
    </source>
</evidence>
<reference evidence="3" key="1">
    <citation type="submission" date="2020-10" db="EMBL/GenBank/DDBJ databases">
        <title>Genome Sequence of Monilinia vaccinii-corymbosi Sheds Light on Mummy Berry Disease Infection of Blueberry and Mating Type.</title>
        <authorList>
            <person name="Yow A.G."/>
            <person name="Zhang Y."/>
            <person name="Bansal K."/>
            <person name="Eacker S.M."/>
            <person name="Sullivan S."/>
            <person name="Liachko I."/>
            <person name="Cubeta M.A."/>
            <person name="Rollins J.A."/>
            <person name="Ashrafi H."/>
        </authorList>
    </citation>
    <scope>NUCLEOTIDE SEQUENCE</scope>
    <source>
        <strain evidence="3">RL-1</strain>
    </source>
</reference>
<evidence type="ECO:0000259" key="2">
    <source>
        <dbReference type="PROSITE" id="PS50013"/>
    </source>
</evidence>
<dbReference type="InterPro" id="IPR016197">
    <property type="entry name" value="Chromo-like_dom_sf"/>
</dbReference>